<dbReference type="PANTHER" id="PTHR24056:SF254">
    <property type="entry name" value="CYCLIN-DEPENDENT KINASE 2"/>
    <property type="match status" value="1"/>
</dbReference>
<comment type="catalytic activity">
    <reaction evidence="9">
        <text>L-seryl-[protein] + ATP = O-phospho-L-seryl-[protein] + ADP + H(+)</text>
        <dbReference type="Rhea" id="RHEA:17989"/>
        <dbReference type="Rhea" id="RHEA-COMP:9863"/>
        <dbReference type="Rhea" id="RHEA-COMP:11604"/>
        <dbReference type="ChEBI" id="CHEBI:15378"/>
        <dbReference type="ChEBI" id="CHEBI:29999"/>
        <dbReference type="ChEBI" id="CHEBI:30616"/>
        <dbReference type="ChEBI" id="CHEBI:83421"/>
        <dbReference type="ChEBI" id="CHEBI:456216"/>
        <dbReference type="EC" id="2.7.11.22"/>
    </reaction>
</comment>
<feature type="binding site" evidence="10">
    <location>
        <position position="35"/>
    </location>
    <ligand>
        <name>ATP</name>
        <dbReference type="ChEBI" id="CHEBI:30616"/>
    </ligand>
</feature>
<feature type="domain" description="Protein kinase" evidence="12">
    <location>
        <begin position="5"/>
        <end position="314"/>
    </location>
</feature>
<dbReference type="Pfam" id="PF00069">
    <property type="entry name" value="Pkinase"/>
    <property type="match status" value="1"/>
</dbReference>
<dbReference type="GO" id="GO:0004693">
    <property type="term" value="F:cyclin-dependent protein serine/threonine kinase activity"/>
    <property type="evidence" value="ECO:0007669"/>
    <property type="project" value="UniProtKB-EC"/>
</dbReference>
<evidence type="ECO:0000256" key="10">
    <source>
        <dbReference type="PROSITE-ProRule" id="PRU10141"/>
    </source>
</evidence>
<evidence type="ECO:0000256" key="4">
    <source>
        <dbReference type="ARBA" id="ARBA00022679"/>
    </source>
</evidence>
<name>A0A0R3U973_MESCO</name>
<dbReference type="InterPro" id="IPR000719">
    <property type="entry name" value="Prot_kinase_dom"/>
</dbReference>
<evidence type="ECO:0000313" key="13">
    <source>
        <dbReference type="EMBL" id="VDD77464.1"/>
    </source>
</evidence>
<dbReference type="GO" id="GO:0000307">
    <property type="term" value="C:cyclin-dependent protein kinase holoenzyme complex"/>
    <property type="evidence" value="ECO:0007669"/>
    <property type="project" value="TreeGrafter"/>
</dbReference>
<dbReference type="InterPro" id="IPR011009">
    <property type="entry name" value="Kinase-like_dom_sf"/>
</dbReference>
<evidence type="ECO:0000256" key="6">
    <source>
        <dbReference type="ARBA" id="ARBA00022777"/>
    </source>
</evidence>
<dbReference type="GO" id="GO:0010468">
    <property type="term" value="P:regulation of gene expression"/>
    <property type="evidence" value="ECO:0007669"/>
    <property type="project" value="TreeGrafter"/>
</dbReference>
<evidence type="ECO:0000313" key="14">
    <source>
        <dbReference type="Proteomes" id="UP000267029"/>
    </source>
</evidence>
<dbReference type="GO" id="GO:0010389">
    <property type="term" value="P:regulation of G2/M transition of mitotic cell cycle"/>
    <property type="evidence" value="ECO:0007669"/>
    <property type="project" value="TreeGrafter"/>
</dbReference>
<dbReference type="AlphaFoldDB" id="A0A0R3U973"/>
<dbReference type="OrthoDB" id="1732493at2759"/>
<dbReference type="InterPro" id="IPR050108">
    <property type="entry name" value="CDK"/>
</dbReference>
<reference evidence="13 14" key="1">
    <citation type="submission" date="2018-10" db="EMBL/GenBank/DDBJ databases">
        <authorList>
            <consortium name="Pathogen Informatics"/>
        </authorList>
    </citation>
    <scope>NUCLEOTIDE SEQUENCE [LARGE SCALE GENOMIC DNA]</scope>
</reference>
<comment type="similarity">
    <text evidence="1">Belongs to the protein kinase superfamily. CMGC Ser/Thr protein kinase family. CDC2/CDKX subfamily.</text>
</comment>
<evidence type="ECO:0000256" key="3">
    <source>
        <dbReference type="ARBA" id="ARBA00022527"/>
    </source>
</evidence>
<protein>
    <recommendedName>
        <fullName evidence="2">cyclin-dependent kinase</fullName>
        <ecNumber evidence="2">2.7.11.22</ecNumber>
    </recommendedName>
</protein>
<evidence type="ECO:0000259" key="12">
    <source>
        <dbReference type="PROSITE" id="PS50011"/>
    </source>
</evidence>
<evidence type="ECO:0000256" key="11">
    <source>
        <dbReference type="RuleBase" id="RU000304"/>
    </source>
</evidence>
<keyword evidence="14" id="KW-1185">Reference proteome</keyword>
<dbReference type="SMART" id="SM00220">
    <property type="entry name" value="S_TKc"/>
    <property type="match status" value="1"/>
</dbReference>
<dbReference type="PROSITE" id="PS50011">
    <property type="entry name" value="PROTEIN_KINASE_DOM"/>
    <property type="match status" value="1"/>
</dbReference>
<dbReference type="InterPro" id="IPR017441">
    <property type="entry name" value="Protein_kinase_ATP_BS"/>
</dbReference>
<keyword evidence="6" id="KW-0418">Kinase</keyword>
<dbReference type="GO" id="GO:0000082">
    <property type="term" value="P:G1/S transition of mitotic cell cycle"/>
    <property type="evidence" value="ECO:0007669"/>
    <property type="project" value="TreeGrafter"/>
</dbReference>
<evidence type="ECO:0000256" key="2">
    <source>
        <dbReference type="ARBA" id="ARBA00012425"/>
    </source>
</evidence>
<evidence type="ECO:0000256" key="8">
    <source>
        <dbReference type="ARBA" id="ARBA00047811"/>
    </source>
</evidence>
<dbReference type="SUPFAM" id="SSF56112">
    <property type="entry name" value="Protein kinase-like (PK-like)"/>
    <property type="match status" value="1"/>
</dbReference>
<keyword evidence="3 11" id="KW-0723">Serine/threonine-protein kinase</keyword>
<evidence type="ECO:0000256" key="9">
    <source>
        <dbReference type="ARBA" id="ARBA00048367"/>
    </source>
</evidence>
<dbReference type="STRING" id="53468.A0A0R3U973"/>
<keyword evidence="5 10" id="KW-0547">Nucleotide-binding</keyword>
<dbReference type="EC" id="2.7.11.22" evidence="2"/>
<comment type="catalytic activity">
    <reaction evidence="8">
        <text>L-threonyl-[protein] + ATP = O-phospho-L-threonyl-[protein] + ADP + H(+)</text>
        <dbReference type="Rhea" id="RHEA:46608"/>
        <dbReference type="Rhea" id="RHEA-COMP:11060"/>
        <dbReference type="Rhea" id="RHEA-COMP:11605"/>
        <dbReference type="ChEBI" id="CHEBI:15378"/>
        <dbReference type="ChEBI" id="CHEBI:30013"/>
        <dbReference type="ChEBI" id="CHEBI:30616"/>
        <dbReference type="ChEBI" id="CHEBI:61977"/>
        <dbReference type="ChEBI" id="CHEBI:456216"/>
        <dbReference type="EC" id="2.7.11.22"/>
    </reaction>
</comment>
<keyword evidence="7 10" id="KW-0067">ATP-binding</keyword>
<dbReference type="PROSITE" id="PS00107">
    <property type="entry name" value="PROTEIN_KINASE_ATP"/>
    <property type="match status" value="1"/>
</dbReference>
<dbReference type="GO" id="GO:0005737">
    <property type="term" value="C:cytoplasm"/>
    <property type="evidence" value="ECO:0007669"/>
    <property type="project" value="TreeGrafter"/>
</dbReference>
<accession>A0A0R3U973</accession>
<evidence type="ECO:0000256" key="7">
    <source>
        <dbReference type="ARBA" id="ARBA00022840"/>
    </source>
</evidence>
<dbReference type="FunFam" id="3.30.200.20:FF:000124">
    <property type="entry name" value="Cyclin-dependent kinase 4"/>
    <property type="match status" value="1"/>
</dbReference>
<dbReference type="Proteomes" id="UP000267029">
    <property type="component" value="Unassembled WGS sequence"/>
</dbReference>
<proteinExistence type="inferred from homology"/>
<dbReference type="GO" id="GO:0005524">
    <property type="term" value="F:ATP binding"/>
    <property type="evidence" value="ECO:0007669"/>
    <property type="project" value="UniProtKB-UniRule"/>
</dbReference>
<dbReference type="Gene3D" id="1.10.510.10">
    <property type="entry name" value="Transferase(Phosphotransferase) domain 1"/>
    <property type="match status" value="1"/>
</dbReference>
<organism evidence="13 14">
    <name type="scientific">Mesocestoides corti</name>
    <name type="common">Flatworm</name>
    <dbReference type="NCBI Taxonomy" id="53468"/>
    <lineage>
        <taxon>Eukaryota</taxon>
        <taxon>Metazoa</taxon>
        <taxon>Spiralia</taxon>
        <taxon>Lophotrochozoa</taxon>
        <taxon>Platyhelminthes</taxon>
        <taxon>Cestoda</taxon>
        <taxon>Eucestoda</taxon>
        <taxon>Cyclophyllidea</taxon>
        <taxon>Mesocestoididae</taxon>
        <taxon>Mesocestoides</taxon>
    </lineage>
</organism>
<dbReference type="Gene3D" id="3.30.200.20">
    <property type="entry name" value="Phosphorylase Kinase, domain 1"/>
    <property type="match status" value="1"/>
</dbReference>
<dbReference type="PROSITE" id="PS00108">
    <property type="entry name" value="PROTEIN_KINASE_ST"/>
    <property type="match status" value="1"/>
</dbReference>
<dbReference type="GO" id="GO:0007165">
    <property type="term" value="P:signal transduction"/>
    <property type="evidence" value="ECO:0007669"/>
    <property type="project" value="TreeGrafter"/>
</dbReference>
<evidence type="ECO:0000256" key="5">
    <source>
        <dbReference type="ARBA" id="ARBA00022741"/>
    </source>
</evidence>
<dbReference type="PANTHER" id="PTHR24056">
    <property type="entry name" value="CELL DIVISION PROTEIN KINASE"/>
    <property type="match status" value="1"/>
</dbReference>
<dbReference type="EMBL" id="UXSR01000796">
    <property type="protein sequence ID" value="VDD77464.1"/>
    <property type="molecule type" value="Genomic_DNA"/>
</dbReference>
<evidence type="ECO:0000256" key="1">
    <source>
        <dbReference type="ARBA" id="ARBA00006485"/>
    </source>
</evidence>
<gene>
    <name evidence="13" type="ORF">MCOS_LOCUS3467</name>
</gene>
<dbReference type="InterPro" id="IPR008271">
    <property type="entry name" value="Ser/Thr_kinase_AS"/>
</dbReference>
<dbReference type="GO" id="GO:0005634">
    <property type="term" value="C:nucleus"/>
    <property type="evidence" value="ECO:0007669"/>
    <property type="project" value="TreeGrafter"/>
</dbReference>
<dbReference type="GO" id="GO:0030332">
    <property type="term" value="F:cyclin binding"/>
    <property type="evidence" value="ECO:0007669"/>
    <property type="project" value="TreeGrafter"/>
</dbReference>
<keyword evidence="4" id="KW-0808">Transferase</keyword>
<sequence length="314" mass="36096">MQEKYSKGSIIGAGTYGTVYRAREKVTGRQFAIKKIVVDKYSFDNGIPASTMREIGVLIELDQFKHPNIVGVHEIIHEDRSISIVFECVDWDLRTYMDSLKKSGYKPKGLRNGGLPGPLVKSFTRQLLDALRFCHQYKIIHRDIKPSNILLAKNGVIKLADFGLSRSHSICDRTYCHEIVTLWYRAPEIMLGSPSYGTAVDIWSTGCIAYEMVMTMPSCIFLRLPVMYCFLGIAKLINCFKFFESTPTDETWPGVKCMPDYNEEFPKFRPNFFAQREVTKEFQAFIQVGVYVHCIQLHTPEFVHHLPVFYSRKC</sequence>